<sequence length="92" mass="10181">MTMLLSLSSDLSIPLPNFEMLGTNLGGRILRLGYGKEEKEENTDADGGVGGGHNRISGGDEELESEERRERRERMRLGRTTTSTIEKDRSGI</sequence>
<dbReference type="EMBL" id="OZ034822">
    <property type="protein sequence ID" value="CAL1409807.1"/>
    <property type="molecule type" value="Genomic_DNA"/>
</dbReference>
<organism evidence="2 3">
    <name type="scientific">Linum trigynum</name>
    <dbReference type="NCBI Taxonomy" id="586398"/>
    <lineage>
        <taxon>Eukaryota</taxon>
        <taxon>Viridiplantae</taxon>
        <taxon>Streptophyta</taxon>
        <taxon>Embryophyta</taxon>
        <taxon>Tracheophyta</taxon>
        <taxon>Spermatophyta</taxon>
        <taxon>Magnoliopsida</taxon>
        <taxon>eudicotyledons</taxon>
        <taxon>Gunneridae</taxon>
        <taxon>Pentapetalae</taxon>
        <taxon>rosids</taxon>
        <taxon>fabids</taxon>
        <taxon>Malpighiales</taxon>
        <taxon>Linaceae</taxon>
        <taxon>Linum</taxon>
    </lineage>
</organism>
<feature type="compositionally biased region" description="Basic and acidic residues" evidence="1">
    <location>
        <begin position="66"/>
        <end position="76"/>
    </location>
</feature>
<accession>A0AAV2GI16</accession>
<name>A0AAV2GI16_9ROSI</name>
<reference evidence="2 3" key="1">
    <citation type="submission" date="2024-04" db="EMBL/GenBank/DDBJ databases">
        <authorList>
            <person name="Fracassetti M."/>
        </authorList>
    </citation>
    <scope>NUCLEOTIDE SEQUENCE [LARGE SCALE GENOMIC DNA]</scope>
</reference>
<evidence type="ECO:0000256" key="1">
    <source>
        <dbReference type="SAM" id="MobiDB-lite"/>
    </source>
</evidence>
<evidence type="ECO:0000313" key="2">
    <source>
        <dbReference type="EMBL" id="CAL1409807.1"/>
    </source>
</evidence>
<dbReference type="AlphaFoldDB" id="A0AAV2GI16"/>
<dbReference type="Proteomes" id="UP001497516">
    <property type="component" value="Chromosome 9"/>
</dbReference>
<gene>
    <name evidence="2" type="ORF">LTRI10_LOCUS49277</name>
</gene>
<protein>
    <submittedName>
        <fullName evidence="2">Uncharacterized protein</fullName>
    </submittedName>
</protein>
<proteinExistence type="predicted"/>
<evidence type="ECO:0000313" key="3">
    <source>
        <dbReference type="Proteomes" id="UP001497516"/>
    </source>
</evidence>
<feature type="region of interest" description="Disordered" evidence="1">
    <location>
        <begin position="38"/>
        <end position="92"/>
    </location>
</feature>
<keyword evidence="3" id="KW-1185">Reference proteome</keyword>